<keyword evidence="2" id="KW-1185">Reference proteome</keyword>
<protein>
    <submittedName>
        <fullName evidence="1">Uncharacterized protein</fullName>
    </submittedName>
</protein>
<organism evidence="1 2">
    <name type="scientific">Argiope bruennichi</name>
    <name type="common">Wasp spider</name>
    <name type="synonym">Aranea bruennichi</name>
    <dbReference type="NCBI Taxonomy" id="94029"/>
    <lineage>
        <taxon>Eukaryota</taxon>
        <taxon>Metazoa</taxon>
        <taxon>Ecdysozoa</taxon>
        <taxon>Arthropoda</taxon>
        <taxon>Chelicerata</taxon>
        <taxon>Arachnida</taxon>
        <taxon>Araneae</taxon>
        <taxon>Araneomorphae</taxon>
        <taxon>Entelegynae</taxon>
        <taxon>Araneoidea</taxon>
        <taxon>Araneidae</taxon>
        <taxon>Argiope</taxon>
    </lineage>
</organism>
<comment type="caution">
    <text evidence="1">The sequence shown here is derived from an EMBL/GenBank/DDBJ whole genome shotgun (WGS) entry which is preliminary data.</text>
</comment>
<evidence type="ECO:0000313" key="2">
    <source>
        <dbReference type="Proteomes" id="UP000807504"/>
    </source>
</evidence>
<dbReference type="EMBL" id="JABXBU010000038">
    <property type="protein sequence ID" value="KAF8784240.1"/>
    <property type="molecule type" value="Genomic_DNA"/>
</dbReference>
<accession>A0A8T0F4B0</accession>
<name>A0A8T0F4B0_ARGBR</name>
<reference evidence="1" key="2">
    <citation type="submission" date="2020-06" db="EMBL/GenBank/DDBJ databases">
        <authorList>
            <person name="Sheffer M."/>
        </authorList>
    </citation>
    <scope>NUCLEOTIDE SEQUENCE</scope>
</reference>
<gene>
    <name evidence="1" type="ORF">HNY73_011530</name>
</gene>
<dbReference type="Proteomes" id="UP000807504">
    <property type="component" value="Unassembled WGS sequence"/>
</dbReference>
<sequence>MVVELAYPLLVVVPVEIAMDVNTDDACPKIRTKNGLGRVMCVKLLDKFYSEFLQKRTDMISQAICIFA</sequence>
<proteinExistence type="predicted"/>
<evidence type="ECO:0000313" key="1">
    <source>
        <dbReference type="EMBL" id="KAF8784240.1"/>
    </source>
</evidence>
<reference evidence="1" key="1">
    <citation type="journal article" date="2020" name="bioRxiv">
        <title>Chromosome-level reference genome of the European wasp spider Argiope bruennichi: a resource for studies on range expansion and evolutionary adaptation.</title>
        <authorList>
            <person name="Sheffer M.M."/>
            <person name="Hoppe A."/>
            <person name="Krehenwinkel H."/>
            <person name="Uhl G."/>
            <person name="Kuss A.W."/>
            <person name="Jensen L."/>
            <person name="Jensen C."/>
            <person name="Gillespie R.G."/>
            <person name="Hoff K.J."/>
            <person name="Prost S."/>
        </authorList>
    </citation>
    <scope>NUCLEOTIDE SEQUENCE</scope>
</reference>
<dbReference type="AlphaFoldDB" id="A0A8T0F4B0"/>